<evidence type="ECO:0000313" key="1">
    <source>
        <dbReference type="EMBL" id="KAK0543409.1"/>
    </source>
</evidence>
<comment type="caution">
    <text evidence="1">The sequence shown here is derived from an EMBL/GenBank/DDBJ whole genome shotgun (WGS) entry which is preliminary data.</text>
</comment>
<gene>
    <name evidence="1" type="ORF">OC846_006426</name>
</gene>
<sequence length="223" mass="24564">MEATRVIRFYESAEDYRVLSDGGYTLNVAKKVVGTSGRSSNIIWKTLPLTPRLEVSWKAKYALCWTVQCPTEGDAFSVLGTWQPCDFGESYDLSEDGLWQPSIIVGDQTHLNVGEVLFKYPDHSGGIHIVIGIMDAITKRYEAIYVDQAGILPGGSAKYQPNGNLDFWYEAKTSNDSLSSSAQTSVGHVDTSVRGATGKHEWWITLVTGTGRWEVSSTAPRTC</sequence>
<proteinExistence type="predicted"/>
<reference evidence="1" key="1">
    <citation type="journal article" date="2023" name="PhytoFront">
        <title>Draft Genome Resources of Seven Strains of Tilletia horrida, Causal Agent of Kernel Smut of Rice.</title>
        <authorList>
            <person name="Khanal S."/>
            <person name="Antony Babu S."/>
            <person name="Zhou X.G."/>
        </authorList>
    </citation>
    <scope>NUCLEOTIDE SEQUENCE</scope>
    <source>
        <strain evidence="1">TX6</strain>
    </source>
</reference>
<dbReference type="Proteomes" id="UP001176517">
    <property type="component" value="Unassembled WGS sequence"/>
</dbReference>
<dbReference type="AlphaFoldDB" id="A0AAN6GIV9"/>
<organism evidence="1 2">
    <name type="scientific">Tilletia horrida</name>
    <dbReference type="NCBI Taxonomy" id="155126"/>
    <lineage>
        <taxon>Eukaryota</taxon>
        <taxon>Fungi</taxon>
        <taxon>Dikarya</taxon>
        <taxon>Basidiomycota</taxon>
        <taxon>Ustilaginomycotina</taxon>
        <taxon>Exobasidiomycetes</taxon>
        <taxon>Tilletiales</taxon>
        <taxon>Tilletiaceae</taxon>
        <taxon>Tilletia</taxon>
    </lineage>
</organism>
<accession>A0AAN6GIV9</accession>
<name>A0AAN6GIV9_9BASI</name>
<protein>
    <submittedName>
        <fullName evidence="1">Uncharacterized protein</fullName>
    </submittedName>
</protein>
<evidence type="ECO:0000313" key="2">
    <source>
        <dbReference type="Proteomes" id="UP001176517"/>
    </source>
</evidence>
<dbReference type="EMBL" id="JAPDMZ010000365">
    <property type="protein sequence ID" value="KAK0543409.1"/>
    <property type="molecule type" value="Genomic_DNA"/>
</dbReference>
<keyword evidence="2" id="KW-1185">Reference proteome</keyword>